<reference evidence="4" key="1">
    <citation type="submission" date="2017-09" db="EMBL/GenBank/DDBJ databases">
        <title>Metaegenomics of thermophilic ammonia-oxidizing enrichment culture.</title>
        <authorList>
            <person name="Kato S."/>
            <person name="Suzuki K."/>
        </authorList>
    </citation>
    <scope>NUCLEOTIDE SEQUENCE [LARGE SCALE GENOMIC DNA]</scope>
</reference>
<dbReference type="SUPFAM" id="SSF53850">
    <property type="entry name" value="Periplasmic binding protein-like II"/>
    <property type="match status" value="1"/>
</dbReference>
<gene>
    <name evidence="3" type="primary">pstS_1</name>
    <name evidence="3" type="ORF">HRbin17_01342</name>
</gene>
<protein>
    <submittedName>
        <fullName evidence="3">Phosphate-binding protein PstS</fullName>
    </submittedName>
</protein>
<dbReference type="PANTHER" id="PTHR30570">
    <property type="entry name" value="PERIPLASMIC PHOSPHATE BINDING COMPONENT OF PHOSPHATE ABC TRANSPORTER"/>
    <property type="match status" value="1"/>
</dbReference>
<evidence type="ECO:0000259" key="2">
    <source>
        <dbReference type="Pfam" id="PF12849"/>
    </source>
</evidence>
<dbReference type="PANTHER" id="PTHR30570:SF1">
    <property type="entry name" value="PHOSPHATE-BINDING PROTEIN PSTS"/>
    <property type="match status" value="1"/>
</dbReference>
<dbReference type="EMBL" id="BEHT01000016">
    <property type="protein sequence ID" value="GBC98826.1"/>
    <property type="molecule type" value="Genomic_DNA"/>
</dbReference>
<dbReference type="InterPro" id="IPR050811">
    <property type="entry name" value="Phosphate_ABC_transporter"/>
</dbReference>
<feature type="domain" description="PBP" evidence="2">
    <location>
        <begin position="27"/>
        <end position="291"/>
    </location>
</feature>
<organism evidence="3 4">
    <name type="scientific">Candidatus Fervidibacter japonicus</name>
    <dbReference type="NCBI Taxonomy" id="2035412"/>
    <lineage>
        <taxon>Bacteria</taxon>
        <taxon>Candidatus Fervidibacterota</taxon>
        <taxon>Candidatus Fervidibacter</taxon>
    </lineage>
</organism>
<comment type="caution">
    <text evidence="3">The sequence shown here is derived from an EMBL/GenBank/DDBJ whole genome shotgun (WGS) entry which is preliminary data.</text>
</comment>
<evidence type="ECO:0000256" key="1">
    <source>
        <dbReference type="ARBA" id="ARBA00022729"/>
    </source>
</evidence>
<sequence>MPRWWSVVAGAVALALPAIVQRGEPGASQTEQTVRISGAFALYPLTVRWAEEFRREGFKARFDITGGGAGKGITDALAGLVDIGMVSREPHPDELRKGAVFIPVAKDAVVAVVNARNPVRTLLLRKGVSREILRDIWVTQRIKTWGQVVGTKDNSPIHAYTRADAAGAAETWAQFLLGKTGKQEDLKGIAVSGDPGLADAVRRDPLGIGYNNINYAYNPRTGKPFGGLLVVPLDLNGDGKVGKAENFYATRQALLNAIADGRYPSPPARTLYFVTKGKPHGVVAEFIRWALTKGQRFASDAGYVPLSRAAVTVALRQLR</sequence>
<dbReference type="Gene3D" id="3.40.190.10">
    <property type="entry name" value="Periplasmic binding protein-like II"/>
    <property type="match status" value="2"/>
</dbReference>
<dbReference type="Proteomes" id="UP000236173">
    <property type="component" value="Unassembled WGS sequence"/>
</dbReference>
<evidence type="ECO:0000313" key="3">
    <source>
        <dbReference type="EMBL" id="GBC98826.1"/>
    </source>
</evidence>
<dbReference type="AlphaFoldDB" id="A0A2H5XCB9"/>
<name>A0A2H5XCB9_9BACT</name>
<proteinExistence type="predicted"/>
<dbReference type="Pfam" id="PF12849">
    <property type="entry name" value="PBP_like_2"/>
    <property type="match status" value="1"/>
</dbReference>
<keyword evidence="1" id="KW-0732">Signal</keyword>
<accession>A0A2H5XCB9</accession>
<dbReference type="InterPro" id="IPR024370">
    <property type="entry name" value="PBP_domain"/>
</dbReference>
<evidence type="ECO:0000313" key="4">
    <source>
        <dbReference type="Proteomes" id="UP000236173"/>
    </source>
</evidence>